<reference evidence="2 3" key="1">
    <citation type="submission" date="2016-12" db="EMBL/GenBank/DDBJ databases">
        <authorList>
            <person name="Song W.-J."/>
            <person name="Kurnit D.M."/>
        </authorList>
    </citation>
    <scope>NUCLEOTIDE SEQUENCE [LARGE SCALE GENOMIC DNA]</scope>
    <source>
        <strain evidence="2 3">CGMCC 1.10808</strain>
    </source>
</reference>
<dbReference type="Gene3D" id="1.10.3480.10">
    <property type="entry name" value="TorD-like"/>
    <property type="match status" value="1"/>
</dbReference>
<dbReference type="GO" id="GO:0051131">
    <property type="term" value="P:chaperone-mediated protein complex assembly"/>
    <property type="evidence" value="ECO:0007669"/>
    <property type="project" value="InterPro"/>
</dbReference>
<name>A0A1M7SDE2_9RHOB</name>
<dbReference type="RefSeq" id="WP_072746328.1">
    <property type="nucleotide sequence ID" value="NZ_FOHL01000003.1"/>
</dbReference>
<dbReference type="GO" id="GO:0051082">
    <property type="term" value="F:unfolded protein binding"/>
    <property type="evidence" value="ECO:0007669"/>
    <property type="project" value="InterPro"/>
</dbReference>
<dbReference type="SUPFAM" id="SSF89155">
    <property type="entry name" value="TorD-like"/>
    <property type="match status" value="1"/>
</dbReference>
<dbReference type="InterPro" id="IPR003765">
    <property type="entry name" value="NO3_reductase_chaperone_NarJ"/>
</dbReference>
<dbReference type="EMBL" id="FRDL01000002">
    <property type="protein sequence ID" value="SHN56516.1"/>
    <property type="molecule type" value="Genomic_DNA"/>
</dbReference>
<sequence length="238" mass="25928">MDRTLKALSLALSYPTPELQRAMPEIAAVLAADSRLTAAARRALRPLMQALAQEDIYALQETYVALFDRTRTLSLNLFEHVHGESRARGGAMVSLLETYRAGGFEPVTAELPDHLPVLLEFLSLRPAAEAREILADAAHILKALQTRLERRESPWAAAFAALVELSGARVAPDALAELLEQPETDSDDLKALDEVWEEAEVRFGPDPNAGCPASREMLARMATDPAAPEKPRALGAAR</sequence>
<keyword evidence="1" id="KW-0534">Nitrate assimilation</keyword>
<dbReference type="PANTHER" id="PTHR43680">
    <property type="entry name" value="NITRATE REDUCTASE MOLYBDENUM COFACTOR ASSEMBLY CHAPERONE"/>
    <property type="match status" value="1"/>
</dbReference>
<dbReference type="Proteomes" id="UP000184066">
    <property type="component" value="Unassembled WGS sequence"/>
</dbReference>
<evidence type="ECO:0000256" key="1">
    <source>
        <dbReference type="ARBA" id="ARBA00023063"/>
    </source>
</evidence>
<dbReference type="GO" id="GO:0042128">
    <property type="term" value="P:nitrate assimilation"/>
    <property type="evidence" value="ECO:0007669"/>
    <property type="project" value="UniProtKB-KW"/>
</dbReference>
<gene>
    <name evidence="2" type="ORF">SAMN05216200_102259</name>
</gene>
<proteinExistence type="predicted"/>
<dbReference type="NCBIfam" id="TIGR00684">
    <property type="entry name" value="narJ"/>
    <property type="match status" value="1"/>
</dbReference>
<dbReference type="PANTHER" id="PTHR43680:SF2">
    <property type="entry name" value="NITRATE REDUCTASE MOLYBDENUM COFACTOR ASSEMBLY CHAPERONE NARJ"/>
    <property type="match status" value="1"/>
</dbReference>
<dbReference type="InterPro" id="IPR020945">
    <property type="entry name" value="DMSO/NO3_reduct_chaperone"/>
</dbReference>
<evidence type="ECO:0000313" key="2">
    <source>
        <dbReference type="EMBL" id="SHN56516.1"/>
    </source>
</evidence>
<evidence type="ECO:0000313" key="3">
    <source>
        <dbReference type="Proteomes" id="UP000184066"/>
    </source>
</evidence>
<dbReference type="GO" id="GO:0016530">
    <property type="term" value="F:metallochaperone activity"/>
    <property type="evidence" value="ECO:0007669"/>
    <property type="project" value="TreeGrafter"/>
</dbReference>
<accession>A0A1M7SDE2</accession>
<dbReference type="InterPro" id="IPR036411">
    <property type="entry name" value="TorD-like_sf"/>
</dbReference>
<protein>
    <submittedName>
        <fullName evidence="2">Respiratory nitrate reductase chaperone NarJ</fullName>
    </submittedName>
</protein>
<dbReference type="AlphaFoldDB" id="A0A1M7SDE2"/>
<organism evidence="2 3">
    <name type="scientific">Oceanicella actignis</name>
    <dbReference type="NCBI Taxonomy" id="1189325"/>
    <lineage>
        <taxon>Bacteria</taxon>
        <taxon>Pseudomonadati</taxon>
        <taxon>Pseudomonadota</taxon>
        <taxon>Alphaproteobacteria</taxon>
        <taxon>Rhodobacterales</taxon>
        <taxon>Paracoccaceae</taxon>
        <taxon>Oceanicella</taxon>
    </lineage>
</organism>
<dbReference type="STRING" id="1189325.SAMN04488119_103249"/>
<keyword evidence="3" id="KW-1185">Reference proteome</keyword>
<dbReference type="Pfam" id="PF02613">
    <property type="entry name" value="Nitrate_red_del"/>
    <property type="match status" value="1"/>
</dbReference>
<dbReference type="OrthoDB" id="8478585at2"/>